<dbReference type="InterPro" id="IPR014710">
    <property type="entry name" value="RmlC-like_jellyroll"/>
</dbReference>
<evidence type="ECO:0000256" key="5">
    <source>
        <dbReference type="ARBA" id="ARBA00022777"/>
    </source>
</evidence>
<dbReference type="KEGG" id="phon:BH719_06945"/>
<dbReference type="InterPro" id="IPR004358">
    <property type="entry name" value="Sig_transdc_His_kin-like_C"/>
</dbReference>
<evidence type="ECO:0000256" key="2">
    <source>
        <dbReference type="ARBA" id="ARBA00004236"/>
    </source>
</evidence>
<dbReference type="Proteomes" id="UP000095214">
    <property type="component" value="Chromosome"/>
</dbReference>
<proteinExistence type="predicted"/>
<dbReference type="Gene3D" id="1.10.287.130">
    <property type="match status" value="1"/>
</dbReference>
<dbReference type="EC" id="2.7.13.3" evidence="3"/>
<dbReference type="SUPFAM" id="SSF51206">
    <property type="entry name" value="cAMP-binding domain-like"/>
    <property type="match status" value="1"/>
</dbReference>
<dbReference type="InterPro" id="IPR003594">
    <property type="entry name" value="HATPase_dom"/>
</dbReference>
<dbReference type="AlphaFoldDB" id="A0A1D8B399"/>
<keyword evidence="7" id="KW-0175">Coiled coil</keyword>
<sequence length="715" mass="75922">MERAAEGTVARKDGGPPGLATGWTLGPDPSDARVRQRTDVRSGGHRLDAHVHVLIVGDDSDRIAVPLTRDLAWAFPNLCFDRVDAPGDLPGYQAGLGADDRVVLGVATSEVADIDALIDAAAALDALAPIQWIAVTDRAEHRDLARSTESDRLASVLKSPWTVPLLVGQSYSTMVRRLQADGCGAGEVLDLIGRPPSFAVQGPLLEGLGRSEHSVVLELLAGVERVLGARPRLVVPEGTQLVTQGKPVGAVHLVLDGKVSLHRDSPRGEVLAHLASSGPLIGLVSLARGESAFFTGVTTTETVLVRLTTEQLQIVLARDPAIGSTLTALAIRSLTRRLMRAEDLHLENAMLAEGLEQQKQALAATLEDLRRTRAELVERARFAMLGELSAGIAHELNNPVTALVRAAEHLRADVDTALAASSSTSAQRDAMTRALTAPPRSTAAERALIKELTPIAGDRNGARRLVRAGVADADDARQLLAGGRSQVEAALAGARLGSSLRSVLAASTRVIELTQSLKGYARPDDADLKAVDVREGIDDVLRLTSHRVHGIKVARDYEDVPLIRAHPSKLQQVWTNLIVNAAEAIEDENEDVQAARISAETGYYSGPDPAPARGDAPARITIRVRPDGDGVAITVSDNGPGIAPEVVDKIFEPHFTTKAGRVRFGLGMGMSIVSSIVADHSGTLDVDSRPGATSMRIRLPATPLPDNQPQREEES</sequence>
<comment type="catalytic activity">
    <reaction evidence="1">
        <text>ATP + protein L-histidine = ADP + protein N-phospho-L-histidine.</text>
        <dbReference type="EC" id="2.7.13.3"/>
    </reaction>
</comment>
<dbReference type="PRINTS" id="PR00344">
    <property type="entry name" value="BCTRLSENSOR"/>
</dbReference>
<feature type="coiled-coil region" evidence="7">
    <location>
        <begin position="352"/>
        <end position="379"/>
    </location>
</feature>
<dbReference type="Gene3D" id="2.60.120.10">
    <property type="entry name" value="Jelly Rolls"/>
    <property type="match status" value="1"/>
</dbReference>
<feature type="region of interest" description="Disordered" evidence="8">
    <location>
        <begin position="1"/>
        <end position="32"/>
    </location>
</feature>
<keyword evidence="6" id="KW-0902">Two-component regulatory system</keyword>
<organism evidence="11 12">
    <name type="scientific">Pauljensenia hongkongensis</name>
    <dbReference type="NCBI Taxonomy" id="178339"/>
    <lineage>
        <taxon>Bacteria</taxon>
        <taxon>Bacillati</taxon>
        <taxon>Actinomycetota</taxon>
        <taxon>Actinomycetes</taxon>
        <taxon>Actinomycetales</taxon>
        <taxon>Actinomycetaceae</taxon>
        <taxon>Pauljensenia</taxon>
    </lineage>
</organism>
<keyword evidence="12" id="KW-1185">Reference proteome</keyword>
<dbReference type="Gene3D" id="3.30.565.10">
    <property type="entry name" value="Histidine kinase-like ATPase, C-terminal domain"/>
    <property type="match status" value="1"/>
</dbReference>
<dbReference type="OrthoDB" id="1931120at2"/>
<dbReference type="SUPFAM" id="SSF47384">
    <property type="entry name" value="Homodimeric domain of signal transducing histidine kinase"/>
    <property type="match status" value="1"/>
</dbReference>
<evidence type="ECO:0000256" key="3">
    <source>
        <dbReference type="ARBA" id="ARBA00012438"/>
    </source>
</evidence>
<dbReference type="STRING" id="178339.BH719_06945"/>
<dbReference type="Pfam" id="PF00027">
    <property type="entry name" value="cNMP_binding"/>
    <property type="match status" value="1"/>
</dbReference>
<dbReference type="SUPFAM" id="SSF55874">
    <property type="entry name" value="ATPase domain of HSP90 chaperone/DNA topoisomerase II/histidine kinase"/>
    <property type="match status" value="1"/>
</dbReference>
<evidence type="ECO:0000259" key="9">
    <source>
        <dbReference type="PROSITE" id="PS50042"/>
    </source>
</evidence>
<protein>
    <recommendedName>
        <fullName evidence="3">histidine kinase</fullName>
        <ecNumber evidence="3">2.7.13.3</ecNumber>
    </recommendedName>
</protein>
<feature type="domain" description="Cyclic nucleotide-binding" evidence="9">
    <location>
        <begin position="204"/>
        <end position="316"/>
    </location>
</feature>
<accession>A0A1D8B399</accession>
<name>A0A1D8B399_9ACTO</name>
<dbReference type="InterPro" id="IPR003661">
    <property type="entry name" value="HisK_dim/P_dom"/>
</dbReference>
<feature type="region of interest" description="Disordered" evidence="8">
    <location>
        <begin position="687"/>
        <end position="715"/>
    </location>
</feature>
<dbReference type="PROSITE" id="PS50109">
    <property type="entry name" value="HIS_KIN"/>
    <property type="match status" value="1"/>
</dbReference>
<dbReference type="GO" id="GO:0005886">
    <property type="term" value="C:plasma membrane"/>
    <property type="evidence" value="ECO:0007669"/>
    <property type="project" value="UniProtKB-SubCell"/>
</dbReference>
<dbReference type="RefSeq" id="WP_009744104.1">
    <property type="nucleotide sequence ID" value="NZ_CP017298.1"/>
</dbReference>
<dbReference type="CDD" id="cd00082">
    <property type="entry name" value="HisKA"/>
    <property type="match status" value="1"/>
</dbReference>
<evidence type="ECO:0000313" key="11">
    <source>
        <dbReference type="EMBL" id="AOS47613.1"/>
    </source>
</evidence>
<dbReference type="PANTHER" id="PTHR43065">
    <property type="entry name" value="SENSOR HISTIDINE KINASE"/>
    <property type="match status" value="1"/>
</dbReference>
<dbReference type="InterPro" id="IPR018490">
    <property type="entry name" value="cNMP-bd_dom_sf"/>
</dbReference>
<gene>
    <name evidence="11" type="ORF">BH719_06945</name>
</gene>
<evidence type="ECO:0000313" key="12">
    <source>
        <dbReference type="Proteomes" id="UP000095214"/>
    </source>
</evidence>
<evidence type="ECO:0000256" key="4">
    <source>
        <dbReference type="ARBA" id="ARBA00022553"/>
    </source>
</evidence>
<dbReference type="Pfam" id="PF02518">
    <property type="entry name" value="HATPase_c"/>
    <property type="match status" value="1"/>
</dbReference>
<dbReference type="GO" id="GO:0000155">
    <property type="term" value="F:phosphorelay sensor kinase activity"/>
    <property type="evidence" value="ECO:0007669"/>
    <property type="project" value="InterPro"/>
</dbReference>
<dbReference type="InterPro" id="IPR005467">
    <property type="entry name" value="His_kinase_dom"/>
</dbReference>
<comment type="subcellular location">
    <subcellularLocation>
        <location evidence="2">Cell membrane</location>
    </subcellularLocation>
</comment>
<reference evidence="11 12" key="1">
    <citation type="submission" date="2016-09" db="EMBL/GenBank/DDBJ databases">
        <title>Complete genome sequence of Actinomyces hongkongensis HKU8.</title>
        <authorList>
            <person name="Gao Y.-X."/>
            <person name="Zhou Y.-Y."/>
            <person name="Xie Y."/>
            <person name="Wang M."/>
            <person name="Wang S.-J."/>
            <person name="Shen S.-G."/>
        </authorList>
    </citation>
    <scope>NUCLEOTIDE SEQUENCE [LARGE SCALE GENOMIC DNA]</scope>
    <source>
        <strain evidence="11 12">HKU8</strain>
    </source>
</reference>
<dbReference type="PROSITE" id="PS50042">
    <property type="entry name" value="CNMP_BINDING_3"/>
    <property type="match status" value="1"/>
</dbReference>
<evidence type="ECO:0000256" key="1">
    <source>
        <dbReference type="ARBA" id="ARBA00000085"/>
    </source>
</evidence>
<dbReference type="InterPro" id="IPR000595">
    <property type="entry name" value="cNMP-bd_dom"/>
</dbReference>
<dbReference type="SMART" id="SM00387">
    <property type="entry name" value="HATPase_c"/>
    <property type="match status" value="1"/>
</dbReference>
<dbReference type="EMBL" id="CP017298">
    <property type="protein sequence ID" value="AOS47613.1"/>
    <property type="molecule type" value="Genomic_DNA"/>
</dbReference>
<evidence type="ECO:0000259" key="10">
    <source>
        <dbReference type="PROSITE" id="PS50109"/>
    </source>
</evidence>
<feature type="compositionally biased region" description="Basic and acidic residues" evidence="8">
    <location>
        <begin position="1"/>
        <end position="14"/>
    </location>
</feature>
<evidence type="ECO:0000256" key="8">
    <source>
        <dbReference type="SAM" id="MobiDB-lite"/>
    </source>
</evidence>
<evidence type="ECO:0000256" key="6">
    <source>
        <dbReference type="ARBA" id="ARBA00023012"/>
    </source>
</evidence>
<evidence type="ECO:0000256" key="7">
    <source>
        <dbReference type="SAM" id="Coils"/>
    </source>
</evidence>
<dbReference type="InterPro" id="IPR036097">
    <property type="entry name" value="HisK_dim/P_sf"/>
</dbReference>
<keyword evidence="4" id="KW-0597">Phosphoprotein</keyword>
<dbReference type="InterPro" id="IPR036890">
    <property type="entry name" value="HATPase_C_sf"/>
</dbReference>
<dbReference type="PANTHER" id="PTHR43065:SF48">
    <property type="entry name" value="HISTIDINE KINASE"/>
    <property type="match status" value="1"/>
</dbReference>
<keyword evidence="5 11" id="KW-0418">Kinase</keyword>
<dbReference type="CDD" id="cd00038">
    <property type="entry name" value="CAP_ED"/>
    <property type="match status" value="1"/>
</dbReference>
<keyword evidence="5 11" id="KW-0808">Transferase</keyword>
<feature type="domain" description="Histidine kinase" evidence="10">
    <location>
        <begin position="391"/>
        <end position="703"/>
    </location>
</feature>